<feature type="compositionally biased region" description="Polar residues" evidence="1">
    <location>
        <begin position="1"/>
        <end position="17"/>
    </location>
</feature>
<organism evidence="2 3">
    <name type="scientific">Rhizophlyctis rosea</name>
    <dbReference type="NCBI Taxonomy" id="64517"/>
    <lineage>
        <taxon>Eukaryota</taxon>
        <taxon>Fungi</taxon>
        <taxon>Fungi incertae sedis</taxon>
        <taxon>Chytridiomycota</taxon>
        <taxon>Chytridiomycota incertae sedis</taxon>
        <taxon>Chytridiomycetes</taxon>
        <taxon>Rhizophlyctidales</taxon>
        <taxon>Rhizophlyctidaceae</taxon>
        <taxon>Rhizophlyctis</taxon>
    </lineage>
</organism>
<feature type="region of interest" description="Disordered" evidence="1">
    <location>
        <begin position="1"/>
        <end position="45"/>
    </location>
</feature>
<reference evidence="2" key="1">
    <citation type="submission" date="2020-05" db="EMBL/GenBank/DDBJ databases">
        <title>Phylogenomic resolution of chytrid fungi.</title>
        <authorList>
            <person name="Stajich J.E."/>
            <person name="Amses K."/>
            <person name="Simmons R."/>
            <person name="Seto K."/>
            <person name="Myers J."/>
            <person name="Bonds A."/>
            <person name="Quandt C.A."/>
            <person name="Barry K."/>
            <person name="Liu P."/>
            <person name="Grigoriev I."/>
            <person name="Longcore J.E."/>
            <person name="James T.Y."/>
        </authorList>
    </citation>
    <scope>NUCLEOTIDE SEQUENCE</scope>
    <source>
        <strain evidence="2">JEL0318</strain>
    </source>
</reference>
<dbReference type="Proteomes" id="UP001212841">
    <property type="component" value="Unassembled WGS sequence"/>
</dbReference>
<comment type="caution">
    <text evidence="2">The sequence shown here is derived from an EMBL/GenBank/DDBJ whole genome shotgun (WGS) entry which is preliminary data.</text>
</comment>
<evidence type="ECO:0000313" key="3">
    <source>
        <dbReference type="Proteomes" id="UP001212841"/>
    </source>
</evidence>
<protein>
    <submittedName>
        <fullName evidence="2">Uncharacterized protein</fullName>
    </submittedName>
</protein>
<gene>
    <name evidence="2" type="ORF">HK097_003932</name>
</gene>
<accession>A0AAD5S259</accession>
<dbReference type="EMBL" id="JADGJD010001976">
    <property type="protein sequence ID" value="KAJ3036075.1"/>
    <property type="molecule type" value="Genomic_DNA"/>
</dbReference>
<proteinExistence type="predicted"/>
<sequence length="71" mass="8160">MSRTRYPQLTPTSSFSNKRPRTEEDPPINTSNLGKNNSRNLKTPKTKITYLPAKPHVRNSAGTVFQWIFLE</sequence>
<dbReference type="AlphaFoldDB" id="A0AAD5S259"/>
<name>A0AAD5S259_9FUNG</name>
<keyword evidence="3" id="KW-1185">Reference proteome</keyword>
<evidence type="ECO:0000313" key="2">
    <source>
        <dbReference type="EMBL" id="KAJ3036075.1"/>
    </source>
</evidence>
<evidence type="ECO:0000256" key="1">
    <source>
        <dbReference type="SAM" id="MobiDB-lite"/>
    </source>
</evidence>
<feature type="compositionally biased region" description="Polar residues" evidence="1">
    <location>
        <begin position="28"/>
        <end position="43"/>
    </location>
</feature>